<name>A0A7S9PWK2_EPIFF</name>
<dbReference type="Pfam" id="PF22322">
    <property type="entry name" value="DUF6973"/>
    <property type="match status" value="1"/>
</dbReference>
<dbReference type="InterPro" id="IPR008999">
    <property type="entry name" value="Actin-crosslinking"/>
</dbReference>
<organism evidence="2 3">
    <name type="scientific">Epichloe festucae (strain Fl1)</name>
    <dbReference type="NCBI Taxonomy" id="877507"/>
    <lineage>
        <taxon>Eukaryota</taxon>
        <taxon>Fungi</taxon>
        <taxon>Dikarya</taxon>
        <taxon>Ascomycota</taxon>
        <taxon>Pezizomycotina</taxon>
        <taxon>Sordariomycetes</taxon>
        <taxon>Hypocreomycetidae</taxon>
        <taxon>Hypocreales</taxon>
        <taxon>Clavicipitaceae</taxon>
        <taxon>Epichloe</taxon>
    </lineage>
</organism>
<keyword evidence="3" id="KW-1185">Reference proteome</keyword>
<dbReference type="SUPFAM" id="SSF50405">
    <property type="entry name" value="Actin-crosslinking proteins"/>
    <property type="match status" value="1"/>
</dbReference>
<dbReference type="AlphaFoldDB" id="A0A7S9PWK2"/>
<evidence type="ECO:0000313" key="3">
    <source>
        <dbReference type="Proteomes" id="UP000594364"/>
    </source>
</evidence>
<dbReference type="InterPro" id="IPR054246">
    <property type="entry name" value="DUF6973"/>
</dbReference>
<dbReference type="Gene3D" id="2.80.10.50">
    <property type="match status" value="1"/>
</dbReference>
<reference evidence="2 3" key="1">
    <citation type="journal article" date="2018" name="PLoS Genet.">
        <title>Repeat elements organise 3D genome structure and mediate transcription in the filamentous fungus Epichloe festucae.</title>
        <authorList>
            <person name="Winter D.J."/>
            <person name="Ganley A.R.D."/>
            <person name="Young C.A."/>
            <person name="Liachko I."/>
            <person name="Schardl C.L."/>
            <person name="Dupont P.Y."/>
            <person name="Berry D."/>
            <person name="Ram A."/>
            <person name="Scott B."/>
            <person name="Cox M.P."/>
        </authorList>
    </citation>
    <scope>NUCLEOTIDE SEQUENCE [LARGE SCALE GENOMIC DNA]</scope>
    <source>
        <strain evidence="2 3">Fl1</strain>
    </source>
</reference>
<evidence type="ECO:0000313" key="2">
    <source>
        <dbReference type="EMBL" id="QPH03705.1"/>
    </source>
</evidence>
<feature type="domain" description="DUF6973" evidence="1">
    <location>
        <begin position="452"/>
        <end position="554"/>
    </location>
</feature>
<proteinExistence type="predicted"/>
<accession>A0A7S9PWK2</accession>
<gene>
    <name evidence="2" type="ORF">C2857_000005</name>
</gene>
<protein>
    <recommendedName>
        <fullName evidence="1">DUF6973 domain-containing protein</fullName>
    </recommendedName>
</protein>
<dbReference type="OrthoDB" id="4635585at2759"/>
<dbReference type="EMBL" id="CP031388">
    <property type="protein sequence ID" value="QPH03705.1"/>
    <property type="molecule type" value="Genomic_DNA"/>
</dbReference>
<sequence>MIIQTISLKDPSGRYLSCKSSNGKLAFDQVDLDPSCKFFMVSAGAGRTCLMAPNGRFVDLHDDKLLCDGVTTGVGFVMSDTTLRLDSGKYMSNVTSDNTITVSYTATSLVIKATSFESFSVSTSLCVPAITYDNIFIEDRYMPGRDYLVLKSRNGSIDIIFSIPYSMEGQRNGTVEVILKHMRDNSAGGLVDIELNGQALLQKQVAPTKWQAQNMITLSIPNLSGENRLSIKLSKGFLGNYCLSDAALVYKDNNGYVKQENSVYAQGASSGSSYNGGKLEDDLRHGDPYLTLDGGSGWSKISFTVREELLNIGNCVLKIRHRRESGTSIDIYLNGNEKESRFDNIPTGSFEIFTLAFHSNQLQRLNELVIKPSGGKYYISDVSVDVVSLLPDLIEQNFNTYVKNWILHHRKNIAELHQIPRDDIPAWNFVREAPYWFFLPFLPASPDEVRVLIRHYYMRFISVAFEIRALNIRARDFHRELISTDLPRKNALRHAYWTAMMSRRYGLYFALDLSTAHEEAHVDLTIEGPFDHVTDKINNAVGSLLGWHSSKSQDLQTVVDGAWERGELAYAKDFRETAAGQTAKVSWQGPLDKMARKYNVKPNFSPSEKATLKRMRVTEPDVPVIHESSSS</sequence>
<dbReference type="CDD" id="cd00257">
    <property type="entry name" value="beta-trefoil_FSCN-like"/>
    <property type="match status" value="1"/>
</dbReference>
<dbReference type="Proteomes" id="UP000594364">
    <property type="component" value="Chromosome 4"/>
</dbReference>
<evidence type="ECO:0000259" key="1">
    <source>
        <dbReference type="Pfam" id="PF22322"/>
    </source>
</evidence>